<dbReference type="InterPro" id="IPR018060">
    <property type="entry name" value="HTH_AraC"/>
</dbReference>
<dbReference type="CDD" id="cd00156">
    <property type="entry name" value="REC"/>
    <property type="match status" value="1"/>
</dbReference>
<dbReference type="PROSITE" id="PS01124">
    <property type="entry name" value="HTH_ARAC_FAMILY_2"/>
    <property type="match status" value="1"/>
</dbReference>
<dbReference type="InterPro" id="IPR020449">
    <property type="entry name" value="Tscrpt_reg_AraC-type_HTH"/>
</dbReference>
<organism evidence="7 8">
    <name type="scientific">Paludifilum halophilum</name>
    <dbReference type="NCBI Taxonomy" id="1642702"/>
    <lineage>
        <taxon>Bacteria</taxon>
        <taxon>Bacillati</taxon>
        <taxon>Bacillota</taxon>
        <taxon>Bacilli</taxon>
        <taxon>Bacillales</taxon>
        <taxon>Thermoactinomycetaceae</taxon>
        <taxon>Paludifilum</taxon>
    </lineage>
</organism>
<dbReference type="GO" id="GO:0000160">
    <property type="term" value="P:phosphorelay signal transduction system"/>
    <property type="evidence" value="ECO:0007669"/>
    <property type="project" value="InterPro"/>
</dbReference>
<evidence type="ECO:0008006" key="9">
    <source>
        <dbReference type="Google" id="ProtNLM"/>
    </source>
</evidence>
<dbReference type="Pfam" id="PF12833">
    <property type="entry name" value="HTH_18"/>
    <property type="match status" value="1"/>
</dbReference>
<dbReference type="InterPro" id="IPR011006">
    <property type="entry name" value="CheY-like_superfamily"/>
</dbReference>
<comment type="caution">
    <text evidence="7">The sequence shown here is derived from an EMBL/GenBank/DDBJ whole genome shotgun (WGS) entry which is preliminary data.</text>
</comment>
<dbReference type="AlphaFoldDB" id="A0A235B3N4"/>
<dbReference type="GO" id="GO:0043565">
    <property type="term" value="F:sequence-specific DNA binding"/>
    <property type="evidence" value="ECO:0007669"/>
    <property type="project" value="InterPro"/>
</dbReference>
<evidence type="ECO:0000256" key="3">
    <source>
        <dbReference type="ARBA" id="ARBA00023163"/>
    </source>
</evidence>
<proteinExistence type="predicted"/>
<reference evidence="7 8" key="1">
    <citation type="submission" date="2017-07" db="EMBL/GenBank/DDBJ databases">
        <title>The genome sequence of Paludifilum halophilum highlights mechanisms for microbial adaptation to high salt environemnts.</title>
        <authorList>
            <person name="Belbahri L."/>
        </authorList>
    </citation>
    <scope>NUCLEOTIDE SEQUENCE [LARGE SCALE GENOMIC DNA]</scope>
    <source>
        <strain evidence="7 8">DSM 102817</strain>
    </source>
</reference>
<keyword evidence="8" id="KW-1185">Reference proteome</keyword>
<gene>
    <name evidence="7" type="ORF">CHM34_17445</name>
</gene>
<protein>
    <recommendedName>
        <fullName evidence="9">HTH araC/xylS-type domain-containing protein</fullName>
    </recommendedName>
</protein>
<dbReference type="InterPro" id="IPR009057">
    <property type="entry name" value="Homeodomain-like_sf"/>
</dbReference>
<dbReference type="Gene3D" id="3.40.50.2300">
    <property type="match status" value="1"/>
</dbReference>
<evidence type="ECO:0000256" key="4">
    <source>
        <dbReference type="PROSITE-ProRule" id="PRU00169"/>
    </source>
</evidence>
<dbReference type="SUPFAM" id="SSF46689">
    <property type="entry name" value="Homeodomain-like"/>
    <property type="match status" value="1"/>
</dbReference>
<keyword evidence="3" id="KW-0804">Transcription</keyword>
<dbReference type="SMART" id="SM00342">
    <property type="entry name" value="HTH_ARAC"/>
    <property type="match status" value="1"/>
</dbReference>
<dbReference type="PROSITE" id="PS00041">
    <property type="entry name" value="HTH_ARAC_FAMILY_1"/>
    <property type="match status" value="1"/>
</dbReference>
<evidence type="ECO:0000256" key="2">
    <source>
        <dbReference type="ARBA" id="ARBA00023125"/>
    </source>
</evidence>
<accession>A0A235B3N4</accession>
<keyword evidence="2" id="KW-0238">DNA-binding</keyword>
<comment type="caution">
    <text evidence="4">Lacks conserved residue(s) required for the propagation of feature annotation.</text>
</comment>
<dbReference type="PROSITE" id="PS50110">
    <property type="entry name" value="RESPONSE_REGULATORY"/>
    <property type="match status" value="1"/>
</dbReference>
<dbReference type="Gene3D" id="1.10.10.60">
    <property type="entry name" value="Homeodomain-like"/>
    <property type="match status" value="2"/>
</dbReference>
<evidence type="ECO:0000313" key="8">
    <source>
        <dbReference type="Proteomes" id="UP000215459"/>
    </source>
</evidence>
<evidence type="ECO:0000259" key="6">
    <source>
        <dbReference type="PROSITE" id="PS50110"/>
    </source>
</evidence>
<keyword evidence="1" id="KW-0805">Transcription regulation</keyword>
<sequence>MVKLLIADRDPKERYGLEWLVRSYPVPFDPVLLAEDAGEAEESMEQEAPQVLCLELDMVPRDRWETFKKGVSRHVQAVIGVTAEATFERAIQAIELQAEDLWVKPISPDRIKRSLHRIYRQTAEKESSPDPSVPASVPPLSYRSLFLDREQTGKPGCLWMIQPEHSDRVPVLLDYLEEYPFHTRPLLFPLSDTVVCVFPPTRSDEKKHFHREGHRLLSDWSSRLEEPLSLALHWTRDPSISLRQRYLFAKQALELRFFKGYHQVLTADEPVNWISIDPFLTPDEQRTWMNMLEQGDREGLKKWLYDQFLQLSPPFPEPGLLRIRLTSILAQLRRFMQTHALHRDPSFENEYHQVFSTILYRPILYRIVQDLLLFIYDILEGAEQNRKKAAIDVVETGIRYMENHYHRSDLTLREVARHVGRNATYFSHLLSHKKKTTFRQIMTGIRLNHAKRQLEETHRPIQEIADRVGFKNTNYFSRVFKKNVGLSPRAYRNQRKNQNLKQQTH</sequence>
<feature type="domain" description="HTH araC/xylS-type" evidence="5">
    <location>
        <begin position="395"/>
        <end position="494"/>
    </location>
</feature>
<dbReference type="InterPro" id="IPR018062">
    <property type="entry name" value="HTH_AraC-typ_CS"/>
</dbReference>
<dbReference type="PRINTS" id="PR00032">
    <property type="entry name" value="HTHARAC"/>
</dbReference>
<dbReference type="EMBL" id="NOWF01000015">
    <property type="protein sequence ID" value="OYD06245.1"/>
    <property type="molecule type" value="Genomic_DNA"/>
</dbReference>
<dbReference type="PANTHER" id="PTHR43280:SF10">
    <property type="entry name" value="REGULATORY PROTEIN POCR"/>
    <property type="match status" value="1"/>
</dbReference>
<name>A0A235B3N4_9BACL</name>
<dbReference type="PANTHER" id="PTHR43280">
    <property type="entry name" value="ARAC-FAMILY TRANSCRIPTIONAL REGULATOR"/>
    <property type="match status" value="1"/>
</dbReference>
<evidence type="ECO:0000256" key="1">
    <source>
        <dbReference type="ARBA" id="ARBA00023015"/>
    </source>
</evidence>
<feature type="domain" description="Response regulatory" evidence="6">
    <location>
        <begin position="3"/>
        <end position="119"/>
    </location>
</feature>
<dbReference type="Proteomes" id="UP000215459">
    <property type="component" value="Unassembled WGS sequence"/>
</dbReference>
<dbReference type="SUPFAM" id="SSF52172">
    <property type="entry name" value="CheY-like"/>
    <property type="match status" value="1"/>
</dbReference>
<dbReference type="InterPro" id="IPR001789">
    <property type="entry name" value="Sig_transdc_resp-reg_receiver"/>
</dbReference>
<dbReference type="OrthoDB" id="2563880at2"/>
<dbReference type="GO" id="GO:0003700">
    <property type="term" value="F:DNA-binding transcription factor activity"/>
    <property type="evidence" value="ECO:0007669"/>
    <property type="project" value="InterPro"/>
</dbReference>
<evidence type="ECO:0000259" key="5">
    <source>
        <dbReference type="PROSITE" id="PS01124"/>
    </source>
</evidence>
<dbReference type="RefSeq" id="WP_094265900.1">
    <property type="nucleotide sequence ID" value="NZ_NOWF01000015.1"/>
</dbReference>
<evidence type="ECO:0000313" key="7">
    <source>
        <dbReference type="EMBL" id="OYD06245.1"/>
    </source>
</evidence>